<dbReference type="PANTHER" id="PTHR13421:SF16">
    <property type="entry name" value="SNRNA-ACTIVATING PROTEIN COMPLEX SUBUNIT 3"/>
    <property type="match status" value="1"/>
</dbReference>
<dbReference type="PANTHER" id="PTHR13421">
    <property type="entry name" value="SNRNA-ACTIVATING PROTEIN COMPLEX SUBUNIT 3"/>
    <property type="match status" value="1"/>
</dbReference>
<evidence type="ECO:0000256" key="4">
    <source>
        <dbReference type="ARBA" id="ARBA00023125"/>
    </source>
</evidence>
<proteinExistence type="inferred from homology"/>
<keyword evidence="3" id="KW-0805">Transcription regulation</keyword>
<dbReference type="GO" id="GO:0003681">
    <property type="term" value="F:bent DNA binding"/>
    <property type="evidence" value="ECO:0007669"/>
    <property type="project" value="TreeGrafter"/>
</dbReference>
<dbReference type="GO" id="GO:0001046">
    <property type="term" value="F:core promoter sequence-specific DNA binding"/>
    <property type="evidence" value="ECO:0007669"/>
    <property type="project" value="TreeGrafter"/>
</dbReference>
<dbReference type="Proteomes" id="UP000256964">
    <property type="component" value="Unassembled WGS sequence"/>
</dbReference>
<dbReference type="GO" id="GO:0000978">
    <property type="term" value="F:RNA polymerase II cis-regulatory region sequence-specific DNA binding"/>
    <property type="evidence" value="ECO:0007669"/>
    <property type="project" value="TreeGrafter"/>
</dbReference>
<keyword evidence="5" id="KW-0804">Transcription</keyword>
<dbReference type="GO" id="GO:0042795">
    <property type="term" value="P:snRNA transcription by RNA polymerase II"/>
    <property type="evidence" value="ECO:0007669"/>
    <property type="project" value="TreeGrafter"/>
</dbReference>
<dbReference type="OrthoDB" id="3437960at2759"/>
<keyword evidence="6" id="KW-0539">Nucleus</keyword>
<keyword evidence="8" id="KW-1185">Reference proteome</keyword>
<accession>A0A371DRI6</accession>
<evidence type="ECO:0000256" key="5">
    <source>
        <dbReference type="ARBA" id="ARBA00023163"/>
    </source>
</evidence>
<sequence length="424" mass="46814">MSLAPAQAHEAYIGPSSEPIQLSAFLDSARHVEAGTEERRPLPVFAQSSAALPTEAREVWTCLSADEQESIKAECRVDDLRTMLEDTIHDPRLMGHVTRTHEASVYAIYETAEPTKRKRKRPTPADPAHEIPEVTALREKHEAIKLKCWPLTMHAAPFIRPPRQPDHNTLIYVKQVGTGPTSEANSEDVLVFVTIYTRVSWGQKIPTRASQHVLLASQTLGDLFEAIPCASNELPEEIRDESGKITGFTAPRRDGDMEVDGGGGAVICIEDVLYGDGQSQDDYADKVVRLVQSLPESKRGKLAKGPSMHDTKLSSLTIRLHEPYWILHAGNCEHFFSISSVRLRHPSDPQAGYPLTTQITPPLLDFCRVCTKVPAVYSIVGDIRLGESPFLICAPCWRGMGEPKDGAEVLVVPLPKHELGWTTG</sequence>
<dbReference type="STRING" id="139420.A0A371DRI6"/>
<dbReference type="Pfam" id="PF12251">
    <property type="entry name" value="SNAPC3"/>
    <property type="match status" value="1"/>
</dbReference>
<evidence type="ECO:0000313" key="8">
    <source>
        <dbReference type="Proteomes" id="UP000256964"/>
    </source>
</evidence>
<evidence type="ECO:0008006" key="9">
    <source>
        <dbReference type="Google" id="ProtNLM"/>
    </source>
</evidence>
<evidence type="ECO:0000256" key="3">
    <source>
        <dbReference type="ARBA" id="ARBA00023015"/>
    </source>
</evidence>
<comment type="similarity">
    <text evidence="2">Belongs to the SNAPC3/SRD2 family.</text>
</comment>
<evidence type="ECO:0000256" key="1">
    <source>
        <dbReference type="ARBA" id="ARBA00004123"/>
    </source>
</evidence>
<organism evidence="7 8">
    <name type="scientific">Lentinus brumalis</name>
    <dbReference type="NCBI Taxonomy" id="2498619"/>
    <lineage>
        <taxon>Eukaryota</taxon>
        <taxon>Fungi</taxon>
        <taxon>Dikarya</taxon>
        <taxon>Basidiomycota</taxon>
        <taxon>Agaricomycotina</taxon>
        <taxon>Agaricomycetes</taxon>
        <taxon>Polyporales</taxon>
        <taxon>Polyporaceae</taxon>
        <taxon>Lentinus</taxon>
    </lineage>
</organism>
<name>A0A371DRI6_9APHY</name>
<dbReference type="AlphaFoldDB" id="A0A371DRI6"/>
<gene>
    <name evidence="7" type="ORF">OH76DRAFT_1340140</name>
</gene>
<keyword evidence="4" id="KW-0238">DNA-binding</keyword>
<evidence type="ECO:0000313" key="7">
    <source>
        <dbReference type="EMBL" id="RDX55104.1"/>
    </source>
</evidence>
<comment type="subcellular location">
    <subcellularLocation>
        <location evidence="1">Nucleus</location>
    </subcellularLocation>
</comment>
<evidence type="ECO:0000256" key="2">
    <source>
        <dbReference type="ARBA" id="ARBA00010410"/>
    </source>
</evidence>
<dbReference type="GO" id="GO:0001006">
    <property type="term" value="F:RNA polymerase III type 3 promoter sequence-specific DNA binding"/>
    <property type="evidence" value="ECO:0007669"/>
    <property type="project" value="TreeGrafter"/>
</dbReference>
<reference evidence="7 8" key="1">
    <citation type="journal article" date="2018" name="Biotechnol. Biofuels">
        <title>Integrative visual omics of the white-rot fungus Polyporus brumalis exposes the biotechnological potential of its oxidative enzymes for delignifying raw plant biomass.</title>
        <authorList>
            <person name="Miyauchi S."/>
            <person name="Rancon A."/>
            <person name="Drula E."/>
            <person name="Hage H."/>
            <person name="Chaduli D."/>
            <person name="Favel A."/>
            <person name="Grisel S."/>
            <person name="Henrissat B."/>
            <person name="Herpoel-Gimbert I."/>
            <person name="Ruiz-Duenas F.J."/>
            <person name="Chevret D."/>
            <person name="Hainaut M."/>
            <person name="Lin J."/>
            <person name="Wang M."/>
            <person name="Pangilinan J."/>
            <person name="Lipzen A."/>
            <person name="Lesage-Meessen L."/>
            <person name="Navarro D."/>
            <person name="Riley R."/>
            <person name="Grigoriev I.V."/>
            <person name="Zhou S."/>
            <person name="Raouche S."/>
            <person name="Rosso M.N."/>
        </authorList>
    </citation>
    <scope>NUCLEOTIDE SEQUENCE [LARGE SCALE GENOMIC DNA]</scope>
    <source>
        <strain evidence="7 8">BRFM 1820</strain>
    </source>
</reference>
<dbReference type="GO" id="GO:0019185">
    <property type="term" value="C:snRNA-activating protein complex"/>
    <property type="evidence" value="ECO:0007669"/>
    <property type="project" value="TreeGrafter"/>
</dbReference>
<dbReference type="GO" id="GO:0042796">
    <property type="term" value="P:snRNA transcription by RNA polymerase III"/>
    <property type="evidence" value="ECO:0007669"/>
    <property type="project" value="TreeGrafter"/>
</dbReference>
<protein>
    <recommendedName>
        <fullName evidence="9">snRNA-activating protein complex subunit 3</fullName>
    </recommendedName>
</protein>
<dbReference type="EMBL" id="KZ857383">
    <property type="protein sequence ID" value="RDX55104.1"/>
    <property type="molecule type" value="Genomic_DNA"/>
</dbReference>
<evidence type="ECO:0000256" key="6">
    <source>
        <dbReference type="ARBA" id="ARBA00023242"/>
    </source>
</evidence>
<dbReference type="InterPro" id="IPR022042">
    <property type="entry name" value="snRNA-activating_su3"/>
</dbReference>
<dbReference type="GO" id="GO:0005634">
    <property type="term" value="C:nucleus"/>
    <property type="evidence" value="ECO:0007669"/>
    <property type="project" value="UniProtKB-SubCell"/>
</dbReference>